<evidence type="ECO:0000313" key="2">
    <source>
        <dbReference type="Proteomes" id="UP000887013"/>
    </source>
</evidence>
<dbReference type="Proteomes" id="UP000887013">
    <property type="component" value="Unassembled WGS sequence"/>
</dbReference>
<dbReference type="EMBL" id="BMAW01098118">
    <property type="protein sequence ID" value="GFS83098.1"/>
    <property type="molecule type" value="Genomic_DNA"/>
</dbReference>
<proteinExistence type="predicted"/>
<comment type="caution">
    <text evidence="1">The sequence shown here is derived from an EMBL/GenBank/DDBJ whole genome shotgun (WGS) entry which is preliminary data.</text>
</comment>
<name>A0A8X6MXT7_NEPPI</name>
<gene>
    <name evidence="1" type="ORF">NPIL_638381</name>
</gene>
<protein>
    <submittedName>
        <fullName evidence="1">Uncharacterized protein</fullName>
    </submittedName>
</protein>
<evidence type="ECO:0000313" key="1">
    <source>
        <dbReference type="EMBL" id="GFS83098.1"/>
    </source>
</evidence>
<organism evidence="1 2">
    <name type="scientific">Nephila pilipes</name>
    <name type="common">Giant wood spider</name>
    <name type="synonym">Nephila maculata</name>
    <dbReference type="NCBI Taxonomy" id="299642"/>
    <lineage>
        <taxon>Eukaryota</taxon>
        <taxon>Metazoa</taxon>
        <taxon>Ecdysozoa</taxon>
        <taxon>Arthropoda</taxon>
        <taxon>Chelicerata</taxon>
        <taxon>Arachnida</taxon>
        <taxon>Araneae</taxon>
        <taxon>Araneomorphae</taxon>
        <taxon>Entelegynae</taxon>
        <taxon>Araneoidea</taxon>
        <taxon>Nephilidae</taxon>
        <taxon>Nephila</taxon>
    </lineage>
</organism>
<keyword evidence="2" id="KW-1185">Reference proteome</keyword>
<reference evidence="1" key="1">
    <citation type="submission" date="2020-08" db="EMBL/GenBank/DDBJ databases">
        <title>Multicomponent nature underlies the extraordinary mechanical properties of spider dragline silk.</title>
        <authorList>
            <person name="Kono N."/>
            <person name="Nakamura H."/>
            <person name="Mori M."/>
            <person name="Yoshida Y."/>
            <person name="Ohtoshi R."/>
            <person name="Malay A.D."/>
            <person name="Moran D.A.P."/>
            <person name="Tomita M."/>
            <person name="Numata K."/>
            <person name="Arakawa K."/>
        </authorList>
    </citation>
    <scope>NUCLEOTIDE SEQUENCE</scope>
</reference>
<dbReference type="AlphaFoldDB" id="A0A8X6MXT7"/>
<sequence length="77" mass="8568">MALLLLSFIPISISDPSPVQHRWFSGRMLCHQAAPDSRNSVFLSRDEGTRALSGRGSYCEVAEKERQLLGGKSKLYT</sequence>
<accession>A0A8X6MXT7</accession>